<name>A0ABQ1RB51_9BURK</name>
<dbReference type="PANTHER" id="PTHR24221:SF654">
    <property type="entry name" value="ATP-BINDING CASSETTE SUB-FAMILY B MEMBER 6"/>
    <property type="match status" value="1"/>
</dbReference>
<dbReference type="Pfam" id="PF00072">
    <property type="entry name" value="Response_reg"/>
    <property type="match status" value="1"/>
</dbReference>
<dbReference type="SUPFAM" id="SSF90123">
    <property type="entry name" value="ABC transporter transmembrane region"/>
    <property type="match status" value="1"/>
</dbReference>
<feature type="domain" description="ABC transmembrane type-1" evidence="13">
    <location>
        <begin position="33"/>
        <end position="317"/>
    </location>
</feature>
<dbReference type="PROSITE" id="PS50110">
    <property type="entry name" value="RESPONSE_REGULATORY"/>
    <property type="match status" value="1"/>
</dbReference>
<dbReference type="SMART" id="SM00382">
    <property type="entry name" value="AAA"/>
    <property type="match status" value="1"/>
</dbReference>
<sequence length="886" mass="97831">MMMASTEISRSQLRNRIVSDLAQAIWKYRLQTLAAVTLMIASRLAVVSVPLMLKHVIDEFSRPTANAVFPVFVILTYVLMRYLGDVLNEARDIIFSIVTQRTVASFTERTFSHLHGMGARFHAQRETGGVVRDVQKGADGIGFLLGVAIFTIVPTLIEIATVVAIMMSQYARTFTIAIGITFVCYAGYTLIFTRYRMRFQRAVNRLEAQSDSRLVDSLLNYETVKLFASEDVERKRLSTVLDKWVTARTANQRALTILHVGQSTVIAIGIAAVMLLAAQNVVAGTMSVGDLVLVNAYIVQVCAPLNTLGFVFRETNDAIVNVERMFEILLARGRRGEDVDEVDAKPLEVTAGEIEFKHVDFGYDPARQILRDIDFRAHPGKKLAVVGGSGSGKSTLMKLLFRLYQPTSGVITIDGQDIRHVTQKSLREAIGIVPQDTVLFNDTIAYNIAYGRPSATRADVVRAARAAQLDSFIERLPDHYETRVGERGVRLSGGERQRIAIARAILKDPRIIVFDEATSALDTRSERAIQSELDRLAQGRTSIVIAHRLSTVVNADWILVMEHGRIVEQGQHSELIERGGVYARMWSLQSQQGELAQVQRKVSAQPVHLGALIAGVVDGLHEEIVEHGVHLYTMLPEDDLRVTGDPGVLQLVIADLCRTEIHAADRGERVELRVEREANQVRVCVLGRRAQPAPLSQEQARKLEQALSEMGGTFTVGYVDGHLAYVAMMPLRPVVDADGQASPQADVTGNLDGLCVMVLDDQEAAREALGAVLETTGAGVRLVASGKEALEWLAATPTEQWPDAFLCDIVLGEEDGYQVLRRVRELEASRRVSLDQRMPAIALTGHTQTEDRLRAQMAGFQMHMTKPVPAERLIAAIRQVAVRTEA</sequence>
<proteinExistence type="predicted"/>
<evidence type="ECO:0000256" key="3">
    <source>
        <dbReference type="ARBA" id="ARBA00022519"/>
    </source>
</evidence>
<dbReference type="InterPro" id="IPR011006">
    <property type="entry name" value="CheY-like_superfamily"/>
</dbReference>
<dbReference type="Gene3D" id="3.30.565.10">
    <property type="entry name" value="Histidine kinase-like ATPase, C-terminal domain"/>
    <property type="match status" value="1"/>
</dbReference>
<comment type="subcellular location">
    <subcellularLocation>
        <location evidence="1">Cell membrane</location>
        <topology evidence="1">Multi-pass membrane protein</topology>
    </subcellularLocation>
</comment>
<dbReference type="Pfam" id="PF00664">
    <property type="entry name" value="ABC_membrane"/>
    <property type="match status" value="1"/>
</dbReference>
<feature type="domain" description="ABC transporter" evidence="12">
    <location>
        <begin position="354"/>
        <end position="588"/>
    </location>
</feature>
<keyword evidence="3" id="KW-0997">Cell inner membrane</keyword>
<dbReference type="SUPFAM" id="SSF52172">
    <property type="entry name" value="CheY-like"/>
    <property type="match status" value="1"/>
</dbReference>
<evidence type="ECO:0000259" key="12">
    <source>
        <dbReference type="PROSITE" id="PS50893"/>
    </source>
</evidence>
<dbReference type="GO" id="GO:0005524">
    <property type="term" value="F:ATP binding"/>
    <property type="evidence" value="ECO:0007669"/>
    <property type="project" value="UniProtKB-KW"/>
</dbReference>
<dbReference type="InterPro" id="IPR011527">
    <property type="entry name" value="ABC1_TM_dom"/>
</dbReference>
<keyword evidence="15" id="KW-1185">Reference proteome</keyword>
<organism evidence="14 15">
    <name type="scientific">Caballeronia grimmiae</name>
    <dbReference type="NCBI Taxonomy" id="1071679"/>
    <lineage>
        <taxon>Bacteria</taxon>
        <taxon>Pseudomonadati</taxon>
        <taxon>Pseudomonadota</taxon>
        <taxon>Betaproteobacteria</taxon>
        <taxon>Burkholderiales</taxon>
        <taxon>Burkholderiaceae</taxon>
        <taxon>Caballeronia</taxon>
    </lineage>
</organism>
<dbReference type="InterPro" id="IPR001789">
    <property type="entry name" value="Sig_transdc_resp-reg_receiver"/>
</dbReference>
<protein>
    <submittedName>
        <fullName evidence="14">ABC transporter ATP-binding protein</fullName>
    </submittedName>
</protein>
<keyword evidence="8 10" id="KW-0472">Membrane</keyword>
<feature type="transmembrane region" description="Helical" evidence="10">
    <location>
        <begin position="65"/>
        <end position="83"/>
    </location>
</feature>
<evidence type="ECO:0000256" key="7">
    <source>
        <dbReference type="ARBA" id="ARBA00022989"/>
    </source>
</evidence>
<dbReference type="Proteomes" id="UP000597138">
    <property type="component" value="Unassembled WGS sequence"/>
</dbReference>
<evidence type="ECO:0000313" key="14">
    <source>
        <dbReference type="EMBL" id="GGD64639.1"/>
    </source>
</evidence>
<evidence type="ECO:0000256" key="1">
    <source>
        <dbReference type="ARBA" id="ARBA00004651"/>
    </source>
</evidence>
<dbReference type="SMART" id="SM00448">
    <property type="entry name" value="REC"/>
    <property type="match status" value="1"/>
</dbReference>
<dbReference type="Gene3D" id="1.20.1560.10">
    <property type="entry name" value="ABC transporter type 1, transmembrane domain"/>
    <property type="match status" value="1"/>
</dbReference>
<dbReference type="PROSITE" id="PS50929">
    <property type="entry name" value="ABC_TM1F"/>
    <property type="match status" value="1"/>
</dbReference>
<dbReference type="InterPro" id="IPR036640">
    <property type="entry name" value="ABC1_TM_sf"/>
</dbReference>
<feature type="modified residue" description="4-aspartylphosphate" evidence="9">
    <location>
        <position position="808"/>
    </location>
</feature>
<keyword evidence="5" id="KW-0547">Nucleotide-binding</keyword>
<keyword evidence="2" id="KW-1003">Cell membrane</keyword>
<evidence type="ECO:0000256" key="4">
    <source>
        <dbReference type="ARBA" id="ARBA00022692"/>
    </source>
</evidence>
<feature type="domain" description="Response regulatory" evidence="11">
    <location>
        <begin position="755"/>
        <end position="881"/>
    </location>
</feature>
<accession>A0ABQ1RB51</accession>
<evidence type="ECO:0000256" key="2">
    <source>
        <dbReference type="ARBA" id="ARBA00022475"/>
    </source>
</evidence>
<dbReference type="InterPro" id="IPR003593">
    <property type="entry name" value="AAA+_ATPase"/>
</dbReference>
<keyword evidence="7 10" id="KW-1133">Transmembrane helix</keyword>
<feature type="transmembrane region" description="Helical" evidence="10">
    <location>
        <begin position="33"/>
        <end position="53"/>
    </location>
</feature>
<keyword evidence="6 14" id="KW-0067">ATP-binding</keyword>
<dbReference type="PANTHER" id="PTHR24221">
    <property type="entry name" value="ATP-BINDING CASSETTE SUB-FAMILY B"/>
    <property type="match status" value="1"/>
</dbReference>
<evidence type="ECO:0000313" key="15">
    <source>
        <dbReference type="Proteomes" id="UP000597138"/>
    </source>
</evidence>
<dbReference type="Gene3D" id="3.40.50.2300">
    <property type="match status" value="1"/>
</dbReference>
<reference evidence="15" key="1">
    <citation type="journal article" date="2019" name="Int. J. Syst. Evol. Microbiol.">
        <title>The Global Catalogue of Microorganisms (GCM) 10K type strain sequencing project: providing services to taxonomists for standard genome sequencing and annotation.</title>
        <authorList>
            <consortium name="The Broad Institute Genomics Platform"/>
            <consortium name="The Broad Institute Genome Sequencing Center for Infectious Disease"/>
            <person name="Wu L."/>
            <person name="Ma J."/>
        </authorList>
    </citation>
    <scope>NUCLEOTIDE SEQUENCE [LARGE SCALE GENOMIC DNA]</scope>
    <source>
        <strain evidence="15">CGMCC 1.11013</strain>
    </source>
</reference>
<keyword evidence="9" id="KW-0597">Phosphoprotein</keyword>
<dbReference type="SUPFAM" id="SSF55874">
    <property type="entry name" value="ATPase domain of HSP90 chaperone/DNA topoisomerase II/histidine kinase"/>
    <property type="match status" value="1"/>
</dbReference>
<gene>
    <name evidence="14" type="ORF">GCM10010985_18450</name>
</gene>
<dbReference type="CDD" id="cd18582">
    <property type="entry name" value="ABC_6TM_ATM1_ABCB7"/>
    <property type="match status" value="1"/>
</dbReference>
<keyword evidence="4 10" id="KW-0812">Transmembrane</keyword>
<feature type="transmembrane region" description="Helical" evidence="10">
    <location>
        <begin position="173"/>
        <end position="191"/>
    </location>
</feature>
<evidence type="ECO:0000256" key="6">
    <source>
        <dbReference type="ARBA" id="ARBA00022840"/>
    </source>
</evidence>
<dbReference type="Gene3D" id="3.40.50.300">
    <property type="entry name" value="P-loop containing nucleotide triphosphate hydrolases"/>
    <property type="match status" value="1"/>
</dbReference>
<dbReference type="InterPro" id="IPR036890">
    <property type="entry name" value="HATPase_C_sf"/>
</dbReference>
<dbReference type="SUPFAM" id="SSF52540">
    <property type="entry name" value="P-loop containing nucleoside triphosphate hydrolases"/>
    <property type="match status" value="1"/>
</dbReference>
<evidence type="ECO:0000256" key="9">
    <source>
        <dbReference type="PROSITE-ProRule" id="PRU00169"/>
    </source>
</evidence>
<dbReference type="EMBL" id="BMEG01000002">
    <property type="protein sequence ID" value="GGD64639.1"/>
    <property type="molecule type" value="Genomic_DNA"/>
</dbReference>
<dbReference type="InterPro" id="IPR003439">
    <property type="entry name" value="ABC_transporter-like_ATP-bd"/>
</dbReference>
<evidence type="ECO:0000259" key="11">
    <source>
        <dbReference type="PROSITE" id="PS50110"/>
    </source>
</evidence>
<feature type="transmembrane region" description="Helical" evidence="10">
    <location>
        <begin position="257"/>
        <end position="278"/>
    </location>
</feature>
<evidence type="ECO:0000259" key="13">
    <source>
        <dbReference type="PROSITE" id="PS50929"/>
    </source>
</evidence>
<evidence type="ECO:0000256" key="10">
    <source>
        <dbReference type="SAM" id="Phobius"/>
    </source>
</evidence>
<comment type="caution">
    <text evidence="14">The sequence shown here is derived from an EMBL/GenBank/DDBJ whole genome shotgun (WGS) entry which is preliminary data.</text>
</comment>
<dbReference type="InterPro" id="IPR027417">
    <property type="entry name" value="P-loop_NTPase"/>
</dbReference>
<feature type="transmembrane region" description="Helical" evidence="10">
    <location>
        <begin position="141"/>
        <end position="167"/>
    </location>
</feature>
<evidence type="ECO:0000256" key="8">
    <source>
        <dbReference type="ARBA" id="ARBA00023136"/>
    </source>
</evidence>
<dbReference type="InterPro" id="IPR039421">
    <property type="entry name" value="Type_1_exporter"/>
</dbReference>
<dbReference type="Pfam" id="PF00005">
    <property type="entry name" value="ABC_tran"/>
    <property type="match status" value="1"/>
</dbReference>
<dbReference type="PROSITE" id="PS00211">
    <property type="entry name" value="ABC_TRANSPORTER_1"/>
    <property type="match status" value="1"/>
</dbReference>
<evidence type="ECO:0000256" key="5">
    <source>
        <dbReference type="ARBA" id="ARBA00022741"/>
    </source>
</evidence>
<dbReference type="PROSITE" id="PS50893">
    <property type="entry name" value="ABC_TRANSPORTER_2"/>
    <property type="match status" value="1"/>
</dbReference>
<dbReference type="InterPro" id="IPR017871">
    <property type="entry name" value="ABC_transporter-like_CS"/>
</dbReference>